<dbReference type="GO" id="GO:0031012">
    <property type="term" value="C:extracellular matrix"/>
    <property type="evidence" value="ECO:0007669"/>
    <property type="project" value="TreeGrafter"/>
</dbReference>
<comment type="caution">
    <text evidence="2">The sequence shown here is derived from an EMBL/GenBank/DDBJ whole genome shotgun (WGS) entry which is preliminary data.</text>
</comment>
<dbReference type="PANTHER" id="PTHR24023">
    <property type="entry name" value="COLLAGEN ALPHA"/>
    <property type="match status" value="1"/>
</dbReference>
<evidence type="ECO:0000313" key="3">
    <source>
        <dbReference type="Proteomes" id="UP000446866"/>
    </source>
</evidence>
<dbReference type="Proteomes" id="UP000446866">
    <property type="component" value="Unassembled WGS sequence"/>
</dbReference>
<sequence>MKSRPSKENRQNILQNSPDFKPEENTSKPDASQYTNMPSPYYCEPGPMGQRGEPGPCGPQGERGKTGPQGVTGPQGPQGATGPMGPKGDPGAQGPQGPPGYPQNSVFASFINAETLLPEEILLPLNTHIPDPSGNISLHDSCSIILKPGYYTIYYHLSTTAKSSGAIELMPFFNDSNQSLYAECINVEKRNELVKLSRYFIVETHDDTSLQFTWSSSVNTARTTMNIIIQKLNRQ</sequence>
<dbReference type="GO" id="GO:0005615">
    <property type="term" value="C:extracellular space"/>
    <property type="evidence" value="ECO:0007669"/>
    <property type="project" value="TreeGrafter"/>
</dbReference>
<feature type="compositionally biased region" description="Polar residues" evidence="1">
    <location>
        <begin position="28"/>
        <end position="38"/>
    </location>
</feature>
<accession>A0A845QK11</accession>
<dbReference type="GO" id="GO:0038187">
    <property type="term" value="F:pattern recognition receptor activity"/>
    <property type="evidence" value="ECO:0007669"/>
    <property type="project" value="TreeGrafter"/>
</dbReference>
<dbReference type="AlphaFoldDB" id="A0A845QK11"/>
<organism evidence="2 3">
    <name type="scientific">Anaerotruncus colihominis</name>
    <dbReference type="NCBI Taxonomy" id="169435"/>
    <lineage>
        <taxon>Bacteria</taxon>
        <taxon>Bacillati</taxon>
        <taxon>Bacillota</taxon>
        <taxon>Clostridia</taxon>
        <taxon>Eubacteriales</taxon>
        <taxon>Oscillospiraceae</taxon>
        <taxon>Anaerotruncus</taxon>
    </lineage>
</organism>
<keyword evidence="2" id="KW-0176">Collagen</keyword>
<feature type="compositionally biased region" description="Low complexity" evidence="1">
    <location>
        <begin position="66"/>
        <end position="95"/>
    </location>
</feature>
<reference evidence="2 3" key="1">
    <citation type="submission" date="2018-08" db="EMBL/GenBank/DDBJ databases">
        <title>Murine metabolic-syndrome-specific gut microbial biobank.</title>
        <authorList>
            <person name="Liu C."/>
        </authorList>
    </citation>
    <scope>NUCLEOTIDE SEQUENCE [LARGE SCALE GENOMIC DNA]</scope>
    <source>
        <strain evidence="2 3">28</strain>
    </source>
</reference>
<dbReference type="Pfam" id="PF01391">
    <property type="entry name" value="Collagen"/>
    <property type="match status" value="1"/>
</dbReference>
<name>A0A845QK11_9FIRM</name>
<dbReference type="InterPro" id="IPR008160">
    <property type="entry name" value="Collagen"/>
</dbReference>
<dbReference type="GO" id="GO:0006910">
    <property type="term" value="P:phagocytosis, recognition"/>
    <property type="evidence" value="ECO:0007669"/>
    <property type="project" value="TreeGrafter"/>
</dbReference>
<protein>
    <submittedName>
        <fullName evidence="2">Collagen-like protein</fullName>
    </submittedName>
</protein>
<dbReference type="GO" id="GO:0030169">
    <property type="term" value="F:low-density lipoprotein particle binding"/>
    <property type="evidence" value="ECO:0007669"/>
    <property type="project" value="TreeGrafter"/>
</dbReference>
<feature type="compositionally biased region" description="Basic and acidic residues" evidence="1">
    <location>
        <begin position="1"/>
        <end position="10"/>
    </location>
</feature>
<keyword evidence="3" id="KW-1185">Reference proteome</keyword>
<dbReference type="InterPro" id="IPR050149">
    <property type="entry name" value="Collagen_superfamily"/>
</dbReference>
<gene>
    <name evidence="2" type="ORF">D0435_12400</name>
</gene>
<feature type="region of interest" description="Disordered" evidence="1">
    <location>
        <begin position="1"/>
        <end position="105"/>
    </location>
</feature>
<evidence type="ECO:0000256" key="1">
    <source>
        <dbReference type="SAM" id="MobiDB-lite"/>
    </source>
</evidence>
<evidence type="ECO:0000313" key="2">
    <source>
        <dbReference type="EMBL" id="NBH62450.1"/>
    </source>
</evidence>
<proteinExistence type="predicted"/>
<dbReference type="EMBL" id="QXWK01000025">
    <property type="protein sequence ID" value="NBH62450.1"/>
    <property type="molecule type" value="Genomic_DNA"/>
</dbReference>
<dbReference type="PANTHER" id="PTHR24023:SF910">
    <property type="entry name" value="COLLECTIN-12"/>
    <property type="match status" value="1"/>
</dbReference>